<accession>A0A3D8JYB0</accession>
<dbReference type="PROSITE" id="PS50995">
    <property type="entry name" value="HTH_MARR_2"/>
    <property type="match status" value="1"/>
</dbReference>
<sequence length="154" mass="16461">MGKADTASGGTNTHALPAALAGDIRAIVTRFKRRLREQGTVGDFTPSQVAVLLRLERDGPSTVSSLARAEGMRPQSMGTTIAPLEAAGLVAGAPDPNDGRQTLLSLTDACRTYLRENRAARQDWLCRTIQAKLTADEQQHLAGALRLLERIAAD</sequence>
<dbReference type="Proteomes" id="UP000256838">
    <property type="component" value="Unassembled WGS sequence"/>
</dbReference>
<comment type="caution">
    <text evidence="2">The sequence shown here is derived from an EMBL/GenBank/DDBJ whole genome shotgun (WGS) entry which is preliminary data.</text>
</comment>
<dbReference type="InterPro" id="IPR052526">
    <property type="entry name" value="HTH-type_Bedaq_tolerance"/>
</dbReference>
<dbReference type="AlphaFoldDB" id="A0A3D8JYB0"/>
<dbReference type="Gene3D" id="1.10.10.10">
    <property type="entry name" value="Winged helix-like DNA-binding domain superfamily/Winged helix DNA-binding domain"/>
    <property type="match status" value="1"/>
</dbReference>
<dbReference type="InterPro" id="IPR036390">
    <property type="entry name" value="WH_DNA-bd_sf"/>
</dbReference>
<dbReference type="Gene3D" id="1.10.287.100">
    <property type="match status" value="1"/>
</dbReference>
<dbReference type="PANTHER" id="PTHR39515">
    <property type="entry name" value="CONSERVED PROTEIN"/>
    <property type="match status" value="1"/>
</dbReference>
<dbReference type="PANTHER" id="PTHR39515:SF2">
    <property type="entry name" value="HTH-TYPE TRANSCRIPTIONAL REGULATOR RV0880"/>
    <property type="match status" value="1"/>
</dbReference>
<proteinExistence type="predicted"/>
<dbReference type="RefSeq" id="WP_115534825.1">
    <property type="nucleotide sequence ID" value="NZ_QRGA01000009.1"/>
</dbReference>
<evidence type="ECO:0000313" key="2">
    <source>
        <dbReference type="EMBL" id="RDU97636.1"/>
    </source>
</evidence>
<dbReference type="OrthoDB" id="3215377at2"/>
<reference evidence="2 3" key="1">
    <citation type="submission" date="2018-08" db="EMBL/GenBank/DDBJ databases">
        <title>Paraburkholderia sp. DHOM06 isolated from forest soil.</title>
        <authorList>
            <person name="Gao Z.-H."/>
            <person name="Qiu L.-H."/>
        </authorList>
    </citation>
    <scope>NUCLEOTIDE SEQUENCE [LARGE SCALE GENOMIC DNA]</scope>
    <source>
        <strain evidence="2 3">DHOM06</strain>
    </source>
</reference>
<dbReference type="InterPro" id="IPR000835">
    <property type="entry name" value="HTH_MarR-typ"/>
</dbReference>
<evidence type="ECO:0000259" key="1">
    <source>
        <dbReference type="PROSITE" id="PS50995"/>
    </source>
</evidence>
<dbReference type="SMART" id="SM00347">
    <property type="entry name" value="HTH_MARR"/>
    <property type="match status" value="1"/>
</dbReference>
<dbReference type="EMBL" id="QRGA01000009">
    <property type="protein sequence ID" value="RDU97636.1"/>
    <property type="molecule type" value="Genomic_DNA"/>
</dbReference>
<evidence type="ECO:0000313" key="3">
    <source>
        <dbReference type="Proteomes" id="UP000256838"/>
    </source>
</evidence>
<dbReference type="GO" id="GO:0003700">
    <property type="term" value="F:DNA-binding transcription factor activity"/>
    <property type="evidence" value="ECO:0007669"/>
    <property type="project" value="InterPro"/>
</dbReference>
<gene>
    <name evidence="2" type="ORF">DWV00_17330</name>
</gene>
<keyword evidence="3" id="KW-1185">Reference proteome</keyword>
<dbReference type="SUPFAM" id="SSF46785">
    <property type="entry name" value="Winged helix' DNA-binding domain"/>
    <property type="match status" value="1"/>
</dbReference>
<name>A0A3D8JYB0_9BURK</name>
<protein>
    <submittedName>
        <fullName evidence="2">MarR family transcriptional regulator</fullName>
    </submittedName>
</protein>
<organism evidence="2 3">
    <name type="scientific">Trinickia dinghuensis</name>
    <dbReference type="NCBI Taxonomy" id="2291023"/>
    <lineage>
        <taxon>Bacteria</taxon>
        <taxon>Pseudomonadati</taxon>
        <taxon>Pseudomonadota</taxon>
        <taxon>Betaproteobacteria</taxon>
        <taxon>Burkholderiales</taxon>
        <taxon>Burkholderiaceae</taxon>
        <taxon>Trinickia</taxon>
    </lineage>
</organism>
<dbReference type="InterPro" id="IPR036388">
    <property type="entry name" value="WH-like_DNA-bd_sf"/>
</dbReference>
<feature type="domain" description="HTH marR-type" evidence="1">
    <location>
        <begin position="17"/>
        <end position="150"/>
    </location>
</feature>
<dbReference type="Pfam" id="PF01047">
    <property type="entry name" value="MarR"/>
    <property type="match status" value="1"/>
</dbReference>